<feature type="transmembrane region" description="Helical" evidence="7">
    <location>
        <begin position="73"/>
        <end position="93"/>
    </location>
</feature>
<feature type="region of interest" description="Disordered" evidence="6">
    <location>
        <begin position="1"/>
        <end position="36"/>
    </location>
</feature>
<gene>
    <name evidence="9" type="ORF">ACFQHW_05030</name>
</gene>
<keyword evidence="7" id="KW-1133">Transmembrane helix</keyword>
<keyword evidence="7" id="KW-0472">Membrane</keyword>
<dbReference type="InterPro" id="IPR004447">
    <property type="entry name" value="Peptidase_S41A"/>
</dbReference>
<dbReference type="Gene3D" id="3.90.226.10">
    <property type="entry name" value="2-enoyl-CoA Hydratase, Chain A, domain 1"/>
    <property type="match status" value="1"/>
</dbReference>
<reference evidence="10" key="1">
    <citation type="journal article" date="2019" name="Int. J. Syst. Evol. Microbiol.">
        <title>The Global Catalogue of Microorganisms (GCM) 10K type strain sequencing project: providing services to taxonomists for standard genome sequencing and annotation.</title>
        <authorList>
            <consortium name="The Broad Institute Genomics Platform"/>
            <consortium name="The Broad Institute Genome Sequencing Center for Infectious Disease"/>
            <person name="Wu L."/>
            <person name="Ma J."/>
        </authorList>
    </citation>
    <scope>NUCLEOTIDE SEQUENCE [LARGE SCALE GENOMIC DNA]</scope>
    <source>
        <strain evidence="10">CCM 8897</strain>
    </source>
</reference>
<evidence type="ECO:0000256" key="5">
    <source>
        <dbReference type="RuleBase" id="RU004404"/>
    </source>
</evidence>
<accession>A0ABW1UNL5</accession>
<keyword evidence="3 5" id="KW-0378">Hydrolase</keyword>
<dbReference type="EMBL" id="JBHSSM010000015">
    <property type="protein sequence ID" value="MFC6314933.1"/>
    <property type="molecule type" value="Genomic_DNA"/>
</dbReference>
<dbReference type="PANTHER" id="PTHR32060">
    <property type="entry name" value="TAIL-SPECIFIC PROTEASE"/>
    <property type="match status" value="1"/>
</dbReference>
<dbReference type="SUPFAM" id="SSF52096">
    <property type="entry name" value="ClpP/crotonase"/>
    <property type="match status" value="1"/>
</dbReference>
<protein>
    <submittedName>
        <fullName evidence="9">S41 family peptidase</fullName>
    </submittedName>
</protein>
<dbReference type="CDD" id="cd06782">
    <property type="entry name" value="cpPDZ_CPP-like"/>
    <property type="match status" value="1"/>
</dbReference>
<evidence type="ECO:0000256" key="2">
    <source>
        <dbReference type="ARBA" id="ARBA00022670"/>
    </source>
</evidence>
<dbReference type="InterPro" id="IPR001478">
    <property type="entry name" value="PDZ"/>
</dbReference>
<dbReference type="NCBIfam" id="TIGR00225">
    <property type="entry name" value="prc"/>
    <property type="match status" value="1"/>
</dbReference>
<dbReference type="Gene3D" id="3.30.750.44">
    <property type="match status" value="1"/>
</dbReference>
<comment type="caution">
    <text evidence="9">The sequence shown here is derived from an EMBL/GenBank/DDBJ whole genome shotgun (WGS) entry which is preliminary data.</text>
</comment>
<dbReference type="Gene3D" id="1.10.101.10">
    <property type="entry name" value="PGBD-like superfamily/PGBD"/>
    <property type="match status" value="1"/>
</dbReference>
<dbReference type="CDD" id="cd07560">
    <property type="entry name" value="Peptidase_S41_CPP"/>
    <property type="match status" value="1"/>
</dbReference>
<dbReference type="InterPro" id="IPR005151">
    <property type="entry name" value="Tail-specific_protease"/>
</dbReference>
<dbReference type="InterPro" id="IPR036366">
    <property type="entry name" value="PGBDSf"/>
</dbReference>
<dbReference type="PROSITE" id="PS50106">
    <property type="entry name" value="PDZ"/>
    <property type="match status" value="1"/>
</dbReference>
<dbReference type="Gene3D" id="2.30.42.10">
    <property type="match status" value="1"/>
</dbReference>
<dbReference type="Pfam" id="PF01471">
    <property type="entry name" value="PG_binding_1"/>
    <property type="match status" value="1"/>
</dbReference>
<keyword evidence="2 5" id="KW-0645">Protease</keyword>
<sequence>MKSTDQEQPTGDQAEQPQTAAPKEPEQAGASAAPEPPVFDTEAAINLIKLTSNEGQLGQLLPKPQRPKRFTRLTYWVSVAVALILGVVGGAVFTMHQVSQRLAAVSETQQVNQVYHTIKANYFQKVSSKKLINGAISGMLDSLDDPFSQYLTTEETSSLNDSISGSFQGIGAQVRQGKEAIEIVAPIKGSPAEKAGLKADDLILTIDGHSTAKMTVDQAVSKIRGKQGSTVKLAIKRGSDTFQVSLKRAAIDQATVSGALSEKGSNVGVISVTTFAENTASGMKKTIKKLRQAGATRFVIDVRGNPGGLMDSALAVTSMFLANKKVIMRVQDRAGQEDIYRASEKYDKGFKVTEPVAVLIDNSSASAAEIFAAALQQSGTATLIGTKSYGKGTVQAVVPLSKTSEMKFTTAKWLTPNKTWINHKGITPNVLVAYPALANLSLISSGETLQAGDVSDQVKLLQQNLQGLGYQLANTKGVYDDSTVAAVKQVQTQAQLTATGVFNEQTRIALYQAVATYLQAHDQMLTQAIAKLTATGA</sequence>
<dbReference type="InterPro" id="IPR055210">
    <property type="entry name" value="CtpA/B_N"/>
</dbReference>
<dbReference type="InterPro" id="IPR041489">
    <property type="entry name" value="PDZ_6"/>
</dbReference>
<keyword evidence="10" id="KW-1185">Reference proteome</keyword>
<evidence type="ECO:0000256" key="3">
    <source>
        <dbReference type="ARBA" id="ARBA00022801"/>
    </source>
</evidence>
<dbReference type="InterPro" id="IPR036365">
    <property type="entry name" value="PGBD-like_sf"/>
</dbReference>
<comment type="similarity">
    <text evidence="1 5">Belongs to the peptidase S41A family.</text>
</comment>
<feature type="domain" description="PDZ" evidence="8">
    <location>
        <begin position="156"/>
        <end position="224"/>
    </location>
</feature>
<dbReference type="RefSeq" id="WP_125595710.1">
    <property type="nucleotide sequence ID" value="NZ_JBHSSM010000015.1"/>
</dbReference>
<dbReference type="Pfam" id="PF17820">
    <property type="entry name" value="PDZ_6"/>
    <property type="match status" value="1"/>
</dbReference>
<organism evidence="9 10">
    <name type="scientific">Lapidilactobacillus achengensis</name>
    <dbReference type="NCBI Taxonomy" id="2486000"/>
    <lineage>
        <taxon>Bacteria</taxon>
        <taxon>Bacillati</taxon>
        <taxon>Bacillota</taxon>
        <taxon>Bacilli</taxon>
        <taxon>Lactobacillales</taxon>
        <taxon>Lactobacillaceae</taxon>
        <taxon>Lapidilactobacillus</taxon>
    </lineage>
</organism>
<evidence type="ECO:0000256" key="6">
    <source>
        <dbReference type="SAM" id="MobiDB-lite"/>
    </source>
</evidence>
<proteinExistence type="inferred from homology"/>
<dbReference type="SUPFAM" id="SSF50156">
    <property type="entry name" value="PDZ domain-like"/>
    <property type="match status" value="1"/>
</dbReference>
<dbReference type="InterPro" id="IPR002477">
    <property type="entry name" value="Peptidoglycan-bd-like"/>
</dbReference>
<dbReference type="SMART" id="SM00245">
    <property type="entry name" value="TSPc"/>
    <property type="match status" value="1"/>
</dbReference>
<dbReference type="Proteomes" id="UP001596310">
    <property type="component" value="Unassembled WGS sequence"/>
</dbReference>
<feature type="compositionally biased region" description="Polar residues" evidence="6">
    <location>
        <begin position="1"/>
        <end position="19"/>
    </location>
</feature>
<evidence type="ECO:0000256" key="7">
    <source>
        <dbReference type="SAM" id="Phobius"/>
    </source>
</evidence>
<keyword evidence="7" id="KW-0812">Transmembrane</keyword>
<dbReference type="InterPro" id="IPR029045">
    <property type="entry name" value="ClpP/crotonase-like_dom_sf"/>
</dbReference>
<dbReference type="InterPro" id="IPR036034">
    <property type="entry name" value="PDZ_sf"/>
</dbReference>
<evidence type="ECO:0000256" key="4">
    <source>
        <dbReference type="ARBA" id="ARBA00022825"/>
    </source>
</evidence>
<evidence type="ECO:0000313" key="9">
    <source>
        <dbReference type="EMBL" id="MFC6314933.1"/>
    </source>
</evidence>
<dbReference type="SUPFAM" id="SSF47090">
    <property type="entry name" value="PGBD-like"/>
    <property type="match status" value="1"/>
</dbReference>
<keyword evidence="4 5" id="KW-0720">Serine protease</keyword>
<evidence type="ECO:0000256" key="1">
    <source>
        <dbReference type="ARBA" id="ARBA00009179"/>
    </source>
</evidence>
<dbReference type="PANTHER" id="PTHR32060:SF30">
    <property type="entry name" value="CARBOXY-TERMINAL PROCESSING PROTEASE CTPA"/>
    <property type="match status" value="1"/>
</dbReference>
<evidence type="ECO:0000259" key="8">
    <source>
        <dbReference type="PROSITE" id="PS50106"/>
    </source>
</evidence>
<name>A0ABW1UNL5_9LACO</name>
<dbReference type="Pfam" id="PF03572">
    <property type="entry name" value="Peptidase_S41"/>
    <property type="match status" value="1"/>
</dbReference>
<dbReference type="Pfam" id="PF22694">
    <property type="entry name" value="CtpB_N-like"/>
    <property type="match status" value="1"/>
</dbReference>
<evidence type="ECO:0000313" key="10">
    <source>
        <dbReference type="Proteomes" id="UP001596310"/>
    </source>
</evidence>
<dbReference type="SMART" id="SM00228">
    <property type="entry name" value="PDZ"/>
    <property type="match status" value="1"/>
</dbReference>